<protein>
    <recommendedName>
        <fullName evidence="6">PH domain-containing protein</fullName>
    </recommendedName>
</protein>
<accession>A0A1I4Y848</accession>
<evidence type="ECO:0008006" key="6">
    <source>
        <dbReference type="Google" id="ProtNLM"/>
    </source>
</evidence>
<dbReference type="AlphaFoldDB" id="A0A1I4Y848"/>
<feature type="transmembrane region" description="Helical" evidence="1">
    <location>
        <begin position="66"/>
        <end position="84"/>
    </location>
</feature>
<organism evidence="3 4">
    <name type="scientific">Saccharopolyspora antimicrobica</name>
    <dbReference type="NCBI Taxonomy" id="455193"/>
    <lineage>
        <taxon>Bacteria</taxon>
        <taxon>Bacillati</taxon>
        <taxon>Actinomycetota</taxon>
        <taxon>Actinomycetes</taxon>
        <taxon>Pseudonocardiales</taxon>
        <taxon>Pseudonocardiaceae</taxon>
        <taxon>Saccharopolyspora</taxon>
    </lineage>
</organism>
<name>A0A1I4Y848_9PSEU</name>
<reference evidence="3 4" key="1">
    <citation type="submission" date="2016-10" db="EMBL/GenBank/DDBJ databases">
        <authorList>
            <person name="de Groot N.N."/>
        </authorList>
    </citation>
    <scope>NUCLEOTIDE SEQUENCE [LARGE SCALE GENOMIC DNA]</scope>
    <source>
        <strain evidence="3 4">CPCC 201259</strain>
    </source>
</reference>
<evidence type="ECO:0000256" key="1">
    <source>
        <dbReference type="SAM" id="Phobius"/>
    </source>
</evidence>
<gene>
    <name evidence="2" type="ORF">ATL45_0797</name>
    <name evidence="3" type="ORF">SAMN05421805_10412</name>
</gene>
<keyword evidence="1" id="KW-1133">Transmembrane helix</keyword>
<evidence type="ECO:0000313" key="4">
    <source>
        <dbReference type="Proteomes" id="UP000199398"/>
    </source>
</evidence>
<dbReference type="RefSeq" id="WP_093151647.1">
    <property type="nucleotide sequence ID" value="NZ_FOUP01000004.1"/>
</dbReference>
<keyword evidence="5" id="KW-1185">Reference proteome</keyword>
<dbReference type="Proteomes" id="UP000270697">
    <property type="component" value="Unassembled WGS sequence"/>
</dbReference>
<dbReference type="STRING" id="455193.SAMN05421805_10412"/>
<dbReference type="EMBL" id="RBXX01000002">
    <property type="protein sequence ID" value="RKT82546.1"/>
    <property type="molecule type" value="Genomic_DNA"/>
</dbReference>
<evidence type="ECO:0000313" key="5">
    <source>
        <dbReference type="Proteomes" id="UP000270697"/>
    </source>
</evidence>
<dbReference type="Proteomes" id="UP000199398">
    <property type="component" value="Unassembled WGS sequence"/>
</dbReference>
<dbReference type="OrthoDB" id="4990523at2"/>
<dbReference type="EMBL" id="FOUP01000004">
    <property type="protein sequence ID" value="SFN33680.1"/>
    <property type="molecule type" value="Genomic_DNA"/>
</dbReference>
<evidence type="ECO:0000313" key="3">
    <source>
        <dbReference type="EMBL" id="SFN33680.1"/>
    </source>
</evidence>
<proteinExistence type="predicted"/>
<evidence type="ECO:0000313" key="2">
    <source>
        <dbReference type="EMBL" id="RKT82546.1"/>
    </source>
</evidence>
<keyword evidence="1" id="KW-0812">Transmembrane</keyword>
<sequence length="196" mass="21424">MRRIAVRRWAASLWAFLLRRRIGLGPDDVELGYAREQIPVMLILTFVLALETAVVGLLVPWPIVHVLDVCAVLQVVVALAVLVTRPHFVGRDRLVLRNGARFELELPLTSITAVSATRKSHRGGTFQFQDDVAELAIVVGGQTNVLVELAEPVLVALPNGTTREVEQLRFRTDEPARAVTAIREAANGLAAPGTAR</sequence>
<feature type="transmembrane region" description="Helical" evidence="1">
    <location>
        <begin position="39"/>
        <end position="59"/>
    </location>
</feature>
<reference evidence="2 5" key="2">
    <citation type="submission" date="2018-10" db="EMBL/GenBank/DDBJ databases">
        <title>Sequencing the genomes of 1000 actinobacteria strains.</title>
        <authorList>
            <person name="Klenk H.-P."/>
        </authorList>
    </citation>
    <scope>NUCLEOTIDE SEQUENCE [LARGE SCALE GENOMIC DNA]</scope>
    <source>
        <strain evidence="2 5">DSM 45119</strain>
    </source>
</reference>
<keyword evidence="1" id="KW-0472">Membrane</keyword>